<evidence type="ECO:0000256" key="1">
    <source>
        <dbReference type="ARBA" id="ARBA00004651"/>
    </source>
</evidence>
<name>A0ABV8SB20_9BACL</name>
<dbReference type="PANTHER" id="PTHR43744">
    <property type="entry name" value="ABC TRANSPORTER PERMEASE PROTEIN MG189-RELATED-RELATED"/>
    <property type="match status" value="1"/>
</dbReference>
<dbReference type="EMBL" id="JBHSED010000023">
    <property type="protein sequence ID" value="MFC4304385.1"/>
    <property type="molecule type" value="Genomic_DNA"/>
</dbReference>
<dbReference type="Proteomes" id="UP001595755">
    <property type="component" value="Unassembled WGS sequence"/>
</dbReference>
<evidence type="ECO:0000313" key="10">
    <source>
        <dbReference type="Proteomes" id="UP001595755"/>
    </source>
</evidence>
<dbReference type="PROSITE" id="PS50928">
    <property type="entry name" value="ABC_TM1"/>
    <property type="match status" value="1"/>
</dbReference>
<dbReference type="Gene3D" id="1.10.3720.10">
    <property type="entry name" value="MetI-like"/>
    <property type="match status" value="1"/>
</dbReference>
<feature type="domain" description="ABC transmembrane type-1" evidence="8">
    <location>
        <begin position="1"/>
        <end position="75"/>
    </location>
</feature>
<proteinExistence type="inferred from homology"/>
<reference evidence="10" key="1">
    <citation type="journal article" date="2019" name="Int. J. Syst. Evol. Microbiol.">
        <title>The Global Catalogue of Microorganisms (GCM) 10K type strain sequencing project: providing services to taxonomists for standard genome sequencing and annotation.</title>
        <authorList>
            <consortium name="The Broad Institute Genomics Platform"/>
            <consortium name="The Broad Institute Genome Sequencing Center for Infectious Disease"/>
            <person name="Wu L."/>
            <person name="Ma J."/>
        </authorList>
    </citation>
    <scope>NUCLEOTIDE SEQUENCE [LARGE SCALE GENOMIC DNA]</scope>
    <source>
        <strain evidence="10">CGMCC 4.1641</strain>
    </source>
</reference>
<organism evidence="9 10">
    <name type="scientific">Cohnella boryungensis</name>
    <dbReference type="NCBI Taxonomy" id="768479"/>
    <lineage>
        <taxon>Bacteria</taxon>
        <taxon>Bacillati</taxon>
        <taxon>Bacillota</taxon>
        <taxon>Bacilli</taxon>
        <taxon>Bacillales</taxon>
        <taxon>Paenibacillaceae</taxon>
        <taxon>Cohnella</taxon>
    </lineage>
</organism>
<dbReference type="CDD" id="cd06261">
    <property type="entry name" value="TM_PBP2"/>
    <property type="match status" value="1"/>
</dbReference>
<evidence type="ECO:0000256" key="4">
    <source>
        <dbReference type="ARBA" id="ARBA00022692"/>
    </source>
</evidence>
<evidence type="ECO:0000256" key="7">
    <source>
        <dbReference type="RuleBase" id="RU363032"/>
    </source>
</evidence>
<evidence type="ECO:0000256" key="6">
    <source>
        <dbReference type="ARBA" id="ARBA00023136"/>
    </source>
</evidence>
<feature type="transmembrane region" description="Helical" evidence="7">
    <location>
        <begin position="39"/>
        <end position="60"/>
    </location>
</feature>
<dbReference type="InterPro" id="IPR035906">
    <property type="entry name" value="MetI-like_sf"/>
</dbReference>
<protein>
    <submittedName>
        <fullName evidence="9">ABC transporter permease subunit</fullName>
    </submittedName>
</protein>
<evidence type="ECO:0000256" key="5">
    <source>
        <dbReference type="ARBA" id="ARBA00022989"/>
    </source>
</evidence>
<dbReference type="InterPro" id="IPR000515">
    <property type="entry name" value="MetI-like"/>
</dbReference>
<dbReference type="RefSeq" id="WP_378126915.1">
    <property type="nucleotide sequence ID" value="NZ_JBHSED010000023.1"/>
</dbReference>
<comment type="subcellular location">
    <subcellularLocation>
        <location evidence="1 7">Cell membrane</location>
        <topology evidence="1 7">Multi-pass membrane protein</topology>
    </subcellularLocation>
</comment>
<keyword evidence="2 7" id="KW-0813">Transport</keyword>
<evidence type="ECO:0000259" key="8">
    <source>
        <dbReference type="PROSITE" id="PS50928"/>
    </source>
</evidence>
<sequence length="75" mass="8745">MILQFMNGLPKDYMEAAQIDGCKDLRLWWSLYMPLTRSAMVSIGIFYFIMSWNNFIWPYIAINSEENMVLAGVKG</sequence>
<keyword evidence="4 7" id="KW-0812">Transmembrane</keyword>
<comment type="caution">
    <text evidence="9">The sequence shown here is derived from an EMBL/GenBank/DDBJ whole genome shotgun (WGS) entry which is preliminary data.</text>
</comment>
<dbReference type="Pfam" id="PF00528">
    <property type="entry name" value="BPD_transp_1"/>
    <property type="match status" value="1"/>
</dbReference>
<dbReference type="PANTHER" id="PTHR43744:SF8">
    <property type="entry name" value="SN-GLYCEROL-3-PHOSPHATE TRANSPORT SYSTEM PERMEASE PROTEIN UGPE"/>
    <property type="match status" value="1"/>
</dbReference>
<dbReference type="SUPFAM" id="SSF161098">
    <property type="entry name" value="MetI-like"/>
    <property type="match status" value="1"/>
</dbReference>
<evidence type="ECO:0000256" key="3">
    <source>
        <dbReference type="ARBA" id="ARBA00022475"/>
    </source>
</evidence>
<evidence type="ECO:0000313" key="9">
    <source>
        <dbReference type="EMBL" id="MFC4304385.1"/>
    </source>
</evidence>
<accession>A0ABV8SB20</accession>
<keyword evidence="6 7" id="KW-0472">Membrane</keyword>
<keyword evidence="5 7" id="KW-1133">Transmembrane helix</keyword>
<comment type="similarity">
    <text evidence="7">Belongs to the binding-protein-dependent transport system permease family.</text>
</comment>
<gene>
    <name evidence="9" type="ORF">ACFO1S_13190</name>
</gene>
<evidence type="ECO:0000256" key="2">
    <source>
        <dbReference type="ARBA" id="ARBA00022448"/>
    </source>
</evidence>
<keyword evidence="3" id="KW-1003">Cell membrane</keyword>
<keyword evidence="10" id="KW-1185">Reference proteome</keyword>
<comment type="caution">
    <text evidence="7">Lacks conserved residue(s) required for the propagation of feature annotation.</text>
</comment>